<dbReference type="EMBL" id="LAZR01000431">
    <property type="protein sequence ID" value="KKN69159.1"/>
    <property type="molecule type" value="Genomic_DNA"/>
</dbReference>
<gene>
    <name evidence="1" type="ORF">LCGC14_0443350</name>
</gene>
<evidence type="ECO:0000313" key="1">
    <source>
        <dbReference type="EMBL" id="KKN69159.1"/>
    </source>
</evidence>
<dbReference type="AlphaFoldDB" id="A0A0F9SQG2"/>
<proteinExistence type="predicted"/>
<comment type="caution">
    <text evidence="1">The sequence shown here is derived from an EMBL/GenBank/DDBJ whole genome shotgun (WGS) entry which is preliminary data.</text>
</comment>
<reference evidence="1" key="1">
    <citation type="journal article" date="2015" name="Nature">
        <title>Complex archaea that bridge the gap between prokaryotes and eukaryotes.</title>
        <authorList>
            <person name="Spang A."/>
            <person name="Saw J.H."/>
            <person name="Jorgensen S.L."/>
            <person name="Zaremba-Niedzwiedzka K."/>
            <person name="Martijn J."/>
            <person name="Lind A.E."/>
            <person name="van Eijk R."/>
            <person name="Schleper C."/>
            <person name="Guy L."/>
            <person name="Ettema T.J."/>
        </authorList>
    </citation>
    <scope>NUCLEOTIDE SEQUENCE</scope>
</reference>
<organism evidence="1">
    <name type="scientific">marine sediment metagenome</name>
    <dbReference type="NCBI Taxonomy" id="412755"/>
    <lineage>
        <taxon>unclassified sequences</taxon>
        <taxon>metagenomes</taxon>
        <taxon>ecological metagenomes</taxon>
    </lineage>
</organism>
<sequence>MPPPAVPAVCQAFETIGKTVLSVAAAAITFSGIDTSNRMFRISLYAVNDGSAANVQLRINNDSGGSYDLQTLSGSAASVVALRQTALTQIGLNILVPAAANEHVTSEIVIAKQQAGNEALIVARTVFVIAGALLRTEDLGAIWNNTAALISRLDLLKSAGNFAADTVALLEGNATS</sequence>
<protein>
    <submittedName>
        <fullName evidence="1">Uncharacterized protein</fullName>
    </submittedName>
</protein>
<name>A0A0F9SQG2_9ZZZZ</name>
<accession>A0A0F9SQG2</accession>